<dbReference type="Proteomes" id="UP000473091">
    <property type="component" value="Unassembled WGS sequence"/>
</dbReference>
<dbReference type="Pfam" id="PF13304">
    <property type="entry name" value="AAA_21"/>
    <property type="match status" value="1"/>
</dbReference>
<dbReference type="SMART" id="SM00382">
    <property type="entry name" value="AAA"/>
    <property type="match status" value="1"/>
</dbReference>
<sequence>MEYKQMKFKITEGWGSGHARNVILLYADNWDDYGNKTTFHASYCDSTGEEHQLGTVKIGMESPDSDDNDFMDFTGRTSDYLNSEFESLPANFFSLWQSAEAYKLVLECENNCHFNILEALNDISYNPSIYEKYKNEDAMENSLFRSVSYSLYFRQFRRIARGEAVLTSYDFSYLIKNDNRFVEDCELTFSVTPDVLPPTNIHAVIGSNGVGKTTLIKNMVKSICKNDNTNGMFKYTDTSDEDEVGSFENTICISFNPFDDYSEVEMLSKNFNNISIRKEFEPVSEDAYEDCYGELSVLDDVQMTFMSSLKNCLMDMTKRKDLRDTLDMLETEFNFISSNYDFDINIDASLDDILWSASEAFNQLSAGHKVVLSIITRCIDVLVEKSVVFIDEPENHLHPPLLSSLIRGISRMLIKRNGVAIISTHSPIVLQEIPKSCVWILRRDGNIINARRPEIETFGTNIGNLMNEIFGFEIKRTGFNRLLQNAVDRCEDYESVLEEFNYQLGDEAKSIVRMMLKQKNAE</sequence>
<evidence type="ECO:0000313" key="2">
    <source>
        <dbReference type="EMBL" id="NEX01343.1"/>
    </source>
</evidence>
<protein>
    <submittedName>
        <fullName evidence="2">AAA family ATPase</fullName>
    </submittedName>
</protein>
<comment type="caution">
    <text evidence="2">The sequence shown here is derived from an EMBL/GenBank/DDBJ whole genome shotgun (WGS) entry which is preliminary data.</text>
</comment>
<evidence type="ECO:0000259" key="1">
    <source>
        <dbReference type="SMART" id="SM00382"/>
    </source>
</evidence>
<dbReference type="InterPro" id="IPR027417">
    <property type="entry name" value="P-loop_NTPase"/>
</dbReference>
<reference evidence="2 3" key="1">
    <citation type="submission" date="2019-09" db="EMBL/GenBank/DDBJ databases">
        <authorList>
            <person name="Pidcock S.E."/>
            <person name="Huws S.A."/>
        </authorList>
    </citation>
    <scope>NUCLEOTIDE SEQUENCE [LARGE SCALE GENOMIC DNA]</scope>
    <source>
        <strain evidence="2 3">MZ8</strain>
    </source>
</reference>
<dbReference type="EMBL" id="VTVE01000001">
    <property type="protein sequence ID" value="NEX01343.1"/>
    <property type="molecule type" value="Genomic_DNA"/>
</dbReference>
<dbReference type="GO" id="GO:0016887">
    <property type="term" value="F:ATP hydrolysis activity"/>
    <property type="evidence" value="ECO:0007669"/>
    <property type="project" value="InterPro"/>
</dbReference>
<dbReference type="InterPro" id="IPR003959">
    <property type="entry name" value="ATPase_AAA_core"/>
</dbReference>
<reference evidence="2 3" key="2">
    <citation type="submission" date="2020-03" db="EMBL/GenBank/DDBJ databases">
        <title>Investigating the evolutionary divergence of the Butyrivibrio group.</title>
        <authorList>
            <person name="Skvortsov T."/>
            <person name="Santos F.G."/>
            <person name="Ting K.S."/>
            <person name="Creevey C.J."/>
        </authorList>
    </citation>
    <scope>NUCLEOTIDE SEQUENCE [LARGE SCALE GENOMIC DNA]</scope>
    <source>
        <strain evidence="2 3">MZ8</strain>
    </source>
</reference>
<dbReference type="Gene3D" id="3.40.50.300">
    <property type="entry name" value="P-loop containing nucleotide triphosphate hydrolases"/>
    <property type="match status" value="1"/>
</dbReference>
<dbReference type="InterPro" id="IPR003593">
    <property type="entry name" value="AAA+_ATPase"/>
</dbReference>
<gene>
    <name evidence="2" type="ORF">F0Q01_05530</name>
</gene>
<dbReference type="GO" id="GO:0005524">
    <property type="term" value="F:ATP binding"/>
    <property type="evidence" value="ECO:0007669"/>
    <property type="project" value="InterPro"/>
</dbReference>
<proteinExistence type="predicted"/>
<name>A0A6M0LHF2_PSEXY</name>
<dbReference type="AlphaFoldDB" id="A0A6M0LHF2"/>
<organism evidence="2 3">
    <name type="scientific">Pseudobutyrivibrio xylanivorans</name>
    <dbReference type="NCBI Taxonomy" id="185007"/>
    <lineage>
        <taxon>Bacteria</taxon>
        <taxon>Bacillati</taxon>
        <taxon>Bacillota</taxon>
        <taxon>Clostridia</taxon>
        <taxon>Lachnospirales</taxon>
        <taxon>Lachnospiraceae</taxon>
        <taxon>Pseudobutyrivibrio</taxon>
    </lineage>
</organism>
<accession>A0A6M0LHF2</accession>
<dbReference type="PANTHER" id="PTHR43581">
    <property type="entry name" value="ATP/GTP PHOSPHATASE"/>
    <property type="match status" value="1"/>
</dbReference>
<dbReference type="PANTHER" id="PTHR43581:SF2">
    <property type="entry name" value="EXCINUCLEASE ATPASE SUBUNIT"/>
    <property type="match status" value="1"/>
</dbReference>
<dbReference type="SUPFAM" id="SSF52540">
    <property type="entry name" value="P-loop containing nucleoside triphosphate hydrolases"/>
    <property type="match status" value="1"/>
</dbReference>
<evidence type="ECO:0000313" key="3">
    <source>
        <dbReference type="Proteomes" id="UP000473091"/>
    </source>
</evidence>
<feature type="domain" description="AAA+ ATPase" evidence="1">
    <location>
        <begin position="198"/>
        <end position="445"/>
    </location>
</feature>
<dbReference type="InterPro" id="IPR051396">
    <property type="entry name" value="Bact_Antivir_Def_Nuclease"/>
</dbReference>